<dbReference type="NCBIfam" id="NF003417">
    <property type="entry name" value="PRK04813.1"/>
    <property type="match status" value="7"/>
</dbReference>
<evidence type="ECO:0000259" key="10">
    <source>
        <dbReference type="PROSITE" id="PS50075"/>
    </source>
</evidence>
<comment type="pathway">
    <text evidence="1">Secondary metabolite biosynthesis.</text>
</comment>
<dbReference type="InterPro" id="IPR045851">
    <property type="entry name" value="AMP-bd_C_sf"/>
</dbReference>
<evidence type="ECO:0000256" key="7">
    <source>
        <dbReference type="ARBA" id="ARBA00029454"/>
    </source>
</evidence>
<evidence type="ECO:0000256" key="1">
    <source>
        <dbReference type="ARBA" id="ARBA00005179"/>
    </source>
</evidence>
<dbReference type="PROSITE" id="PS00012">
    <property type="entry name" value="PHOSPHOPANTETHEINE"/>
    <property type="match status" value="4"/>
</dbReference>
<feature type="domain" description="Carrier" evidence="10">
    <location>
        <begin position="1649"/>
        <end position="1725"/>
    </location>
</feature>
<evidence type="ECO:0000256" key="2">
    <source>
        <dbReference type="ARBA" id="ARBA00022450"/>
    </source>
</evidence>
<evidence type="ECO:0000313" key="11">
    <source>
        <dbReference type="EMBL" id="KAH7323159.1"/>
    </source>
</evidence>
<evidence type="ECO:0000313" key="12">
    <source>
        <dbReference type="Proteomes" id="UP000813444"/>
    </source>
</evidence>
<evidence type="ECO:0000256" key="5">
    <source>
        <dbReference type="ARBA" id="ARBA00022737"/>
    </source>
</evidence>
<dbReference type="EMBL" id="JAGPNK010000004">
    <property type="protein sequence ID" value="KAH7323159.1"/>
    <property type="molecule type" value="Genomic_DNA"/>
</dbReference>
<dbReference type="FunFam" id="3.30.559.30:FF:000003">
    <property type="entry name" value="Nonribosomal peptide synthase SidD"/>
    <property type="match status" value="3"/>
</dbReference>
<proteinExistence type="inferred from homology"/>
<organism evidence="11 12">
    <name type="scientific">Stachybotrys elegans</name>
    <dbReference type="NCBI Taxonomy" id="80388"/>
    <lineage>
        <taxon>Eukaryota</taxon>
        <taxon>Fungi</taxon>
        <taxon>Dikarya</taxon>
        <taxon>Ascomycota</taxon>
        <taxon>Pezizomycotina</taxon>
        <taxon>Sordariomycetes</taxon>
        <taxon>Hypocreomycetidae</taxon>
        <taxon>Hypocreales</taxon>
        <taxon>Stachybotryaceae</taxon>
        <taxon>Stachybotrys</taxon>
    </lineage>
</organism>
<dbReference type="Gene3D" id="1.10.1200.10">
    <property type="entry name" value="ACP-like"/>
    <property type="match status" value="6"/>
</dbReference>
<dbReference type="PANTHER" id="PTHR45527">
    <property type="entry name" value="NONRIBOSOMAL PEPTIDE SYNTHETASE"/>
    <property type="match status" value="1"/>
</dbReference>
<dbReference type="PANTHER" id="PTHR45527:SF16">
    <property type="entry name" value="NONRIBOSOMAL PEPTIDE SYNTHASE ATNA-RELATED"/>
    <property type="match status" value="1"/>
</dbReference>
<dbReference type="InterPro" id="IPR000873">
    <property type="entry name" value="AMP-dep_synth/lig_dom"/>
</dbReference>
<sequence>MLQDPVLHVAGDGLEEIWRANQTVPTSTNTCIHTLIAAQADKYPHKVAVHAWDGDFTYDQLTRLSNRLANALRHHGVGPNHVVPLLFEKSRWTAVSALAVLKAGGAFALIDFGQPVSRLQSIIDQCRAKVVCTSARSQQLLPTMTAHTLIISQETLPRYADETSSGLPRPDASSPMYVCFTSGSTGKPKGIIISHASYCSTLKYQAPVLGLTEESRTFDFASYSFDVAVHNVMTTLAVGGCLCVPSEQQRMESLNETMREMKANSVNLTSSVAQLLRPELVPDLKSLILLGESVSQKDLERLWGQLTITNAYGPAECTPISTVNVAALSPAAGTGIGRGVGALTWIVDAEDDQKLAPIGSVGELLLEGPGLADGYLHNQEATAAAFINDPEWLLRGSGSVPGRRGRLYKTGDLVKYNQDGSLSFVGRKDTQVKIRGQRIELGEVEYHVQDLMPPKSKCVADVIKPGGQRDNALLAAFLTCEESSDVVSWSRVAELSEGMALIRMPPEFDEALSRRLPRAMIPAVYLLIDAIPLNVNGKTDRKRLHELGAGLTPKQLASLQAASETKRQPETERQRRLRNVWASVIGLPADNIGLDDSFFRLGGDSIAVMKVVAECRKAGWTLAVSDVFRHPILADQASVLSSDGGATSQPIPPFSLLGGTLKVAEIQNELSSLCDGVKASQVVDAYPCTPLQEGMISLSSKHSSETGNYVMQSVLELSHDVDVDDFKRAWDVAVSSTPILRTRIVQYGQNGLVQVVCTEGVSWMHGEDLEKYLEEDRTAEMGPGNRLIRLALISSTPGKPRWFVLTLHHALFDGWSLPLLLERVLSAYNGDADIVQDDASFKAFVARSLESNSDEAASYWTSISRDSDVTLFPTLPSTITQVDPRSSLETKFTSTTQPDITISTMLRAALALLTVQYTGSSDIVFGSVVSGRTVAISGIETLIGPTIATVPVRINVNKAEIIQDYLQGIQRQATEMMPYEQTGLQKIAKFNNDTRSLCNFQTLLVVQPEEDVMNGQNALGTWQTEFISQNQQMTQTYALTLECVLSGDEVKVQATFDERVINAWTMERMLKQLGVLLHRLTAALPGQTIEHIIAASDQDMAVMWQWNQHVPETVHECIHDMIGKYAVYRPDSPAVHAWDGQLTHQELDLITSKVAGLLRDLGVGPEVVVPLCFEKSMWTIVAMLGVLKAGGAFVLLDPGHPEQRLQSICQQTRASIAVASSNYRLRLSKFVMNTLVLDETILQQSPSAVSETTKPSPRNAAYIIFTSGSTGQPKGCAIEHYSYCSAAINHGSVMNLSHETRSLQFGSYQFAGAIMEILMTLIYGGCVCVPSEEQRASHQLASVICEMNANWAFLTATVLAGLQPEDVPSLKTVCAGGEPIRSTQLAQWSPKVHLRQTYGSAETSAVVSSAWLSGATSTTGDVGKPTTGRYWLVDPENINRLVPIGAPGEIIIESPAIAREYLGDADKSAKAFVSPPSWRAAFGPLDPSARFFRTGDLGSFKTDGSLSLMGRKDTQVKLRGQRIEVEEIECQAKLATPDIKTFVVVLSTLKNSEAGPQLVGFFTSTRGQVDEDADSLYDDHVVGIIRSVQTKLESVLPHYMIPALMIPLSTQPLTASGKTDRRRLKDMASQLSHEQVSKAKTAISGDKRPVTTPNEIHLRDLWAEVLRLDPESIGLGDSFFRLGGDSVSALKLVGMARKAGLSLSVADIFQHPVLEAQARLDMEAVEDGTAIEPFSLIETEANNMANIHRQLANMCSVEADRIEDAYPCTPLQEGLMSLTAKRSGDYIMQAVLELAEDVRVGDFKAAWEKAIESTTVFRTRIVQHESGGLLQVVLQAGGIEWCSETGSLEKYLRRDKKVPMGLGSSLSRFGLVKDNTEKKQHFVWTIHHALYDGWSLPRMMRRVSDIYNGLPISSPPSFNAFIQYSQTRKAANTDMEFWSSYLQGGEFALFPALPATVTEPEADDKLEMDFSFNAKSQFTTAAVIRAALAILISQYSGCDDVVFGAVVSGRNAPVAGIEDIIGPTMATVPVRIQAPKHHDVISYLDTVQKQAAAMIPHEQTGLQQIAKICEASRNACAFQTLLVVHTEGDDSLNDKCSLGQWKETDDSQGFTTYALTLEFFLGKNNHRLLASFDSSVMDKWTLEKFLHQLTTIMECLNDTCDTSQSIGDLQTRALSKEDKHVLWQWNRDMPQTVQKCLHHLISEQVTSRPDAPAVCAWDGELSYQELDELSSKLAYHLKELGVSPRAVGSEMIVPLCFEKSMWTVVAMYAVLKAGGAFVLLEPSLPEQRIRNICQQAKARIALTSTMCQNRLLDIVPETVVLSSQLVASINSPKRFAASPSPSNAAYVIFTSGSTGQPKGCIIEHQSYCSAAINHGSVLGMSKYTRALQFGSYSFAGAIMETLMALIYGGCVCILSEDQRGAGLTSAIRRLDANWAFLTSTTLANLNPDDVPSLRTICIGGEPIRRAQILEWAPKLQLRQTYGSAETSAVVSSAHLEPSSEPTFVGKATTSRYWIVDPTDSNQLMPVGAPGEVIIEGPTIGRKYLGEASKSLAAFIAPPSWRSQFGPVDPTCRFYKTGDMASFRHDGSISLLGRKDTQVKLRGQRIEVEEVEQQARQASKEVAEIAVVLATLQADGAESQELVAFLVAQTGVAAERHAVAEVQQHSSQTKAIAQSIQARLESVLPYYMVPSLIVPISSLPRTVSGKMDRRVLRQIAAALPPSDIEKMRYDMQGEKRSPRTEKERKIRDLWSLVLDVEAETIGLDDSFFRLGGDSIAAMKVVGEARKIGLELAVADLFRLPILHQLASQARRPTENSSAVIPRAQTTGPVEQSYAQGRLWFMDQLHPGLSWYLMPFAMGIRGPLRKDALQAALHALESRHETLRTTFMTRDGVSYQTVLPFQPKKLTVVDVTGGDQNHLTEALQIDHTTVFDMENEAGWRATLFKIDPEHNVLSIVMHHIISDGWSMDVLRRELAIFYSAAINNRDPLSCVEPLSIQYRDFSVWQKQQEPEHMKQLEYWTKHLETSQPAELPCDKPRPATLSGLAEMEEVEITGAVLDQAAHYAMTMADDATIGTPNANRDQWQLNDIIGFFVNPQCMRIKIGAEETFESLVRQVQKSSTASFENQDVPFERIVSSLNAGRDLSRHPLIQMVFAVHSQPDLGNFTLEGLDVSLIPMLETSRFDLELHFFQQRKALRGQLVYSTDLYEGETIRAFLSVFTNILQRGLSEPQTQVALLPQCSNNDYAKLKNLGLLDVVKADYPRDKSTPEVFRDTAAKCQSNVAVKDSFRQLTYFQLDEESNLVARFLKRRDLAPESMVCVFANRSCDAIVAFLGILKAGHAYVPLDVKAPAARIRQIMTSLPGKRLVLVAHNVAFPDLDLGDVELVVIKEAAQLFPSEQTQDASQVILPGPNSLAYVVFTSGSTGKPKGVMIEHRGVVRLAKQTIYSNAGAFSHLLNIAFDAAAAEIYPAILNGGTLVCIDSATVLDYNALADTFSREEIRVAAFTPPLLKQCLTEQRNAIERLDVLFIGGDRLDPQDIMKTRRLMQGDIINAYGPTENTCTSTSYTFQDGERCTNGVPIGRAIHHSGAFVMNAEQTLVPIGVVGELVVTGDGVARGYLDSRHDQGRFVHLNLGGSSVRAYRTGDHVRWRPVDGELEFLGRIDGQVKIRGHRIELGEIEQALRSHTVVNDAAVVLRAHEDRGPELFGFVTLRETDRVTADENSDNMHQLEHVDQWHGIFESSYNEVGEIRPEMVGRDFIGWTSMYDQSKISDVEMNEWLDDTIRTILNGGDAGNILEIGTGTGQILFNLTTGLRSYHGLEPSETAVGFVMRAAKALPAFAEKVHVRQGTAADIDRLQSIATPDTVIINSVAQYFPSRDYLFKVVQDILQLSGVKTIFFGDMRSFALYKEFRAKKSFYALGPSPTKEEVLREMEAIEKMEPELLVDPAYFTSLVDMLPDQVAHVEILPKVMKATNELSSYRYAAVIHAKQRQGDVKVYNVVPDSWINFEKQGLARETLSELLIQSPSPTVAVENIPHSKTIVERCIVESLDDPLNHHDWISVANTEASSRNTLYAMDLMEMGQAAGYRVELSWARQHSQHGGLDAIFHRLNRPSSDTRVMFKFPTDHEGRLNSMLCSQPLKQRLADRLPAEIRDWLQSQIPSYMVPRIISVIEKMPVNANGKLDRKALLHTIPEVTVPVGDKKQPSSEMEKQLQDIWSQVLVINAEMIGVEDNFFQLGGDSISAMKVVSRAHKLGIKLAIADIFNRPTITEQAQLAISGTTTAIADPDPFTLLPGSFDEGEVRAELATRFGLDASEIEDVYPCTALQQGLLSLTTQKSSDYVMQMALEVAPEIDLGCFKGAWEQVVESLTILRTRIVQHDDFGLIQVVCNEGIQWKEASNLDDYVRTDSELPFGLGDRLSRFAIISKQGESNTFVWTIHHALYDGWTLPIILDLVRTAYEGRRPLARPKFSSFIRHLAGLKEEDEKRFWQTELGDAEYSTYPTLPPSVRDANADASMDYILSGTLESTKQVTLSTLARAAMGILLSQFSGSLEVAFGAVLSGRNAGVPGIDDIVGPTLATVPIAIQAHREQTVANYLHLIQAQAMRMMEFEQTGLQRIAAFDESCRTACGFQTLLVVQPTEDEMDNQDMLGTWSSPGTSGTDVVGNSTYAITFQCFLNGQNKKIKASYDPRVVSSWAMRGMLEQFGNLLDVLARADESCSLGDLCSLSQRDTNTISQWNAHVPSRIESCLHNAISEHARRAPDTPAICAWDGEATYKQLDELSTKLAAQLISHGVGPEVFVPVVFEKSIWAVVAMLAVLKAGGAFVPLDPESAPDRRQKILQRVGARIVLTSAASQDISLPAACTRLVVCRDTFSPTSGSYPVRQGEATPRSAAYIIFTSGSTGEPKGVVMEHSSALTSCINHGAAFGFSPSTRMLQAASYTFDLAVLEVFTVLTSGACVCIVSDAQRLDDLVGAMNSMAMNSAFLTPTVARTLEVDRIETLKTIILGAEPVSIRDFETWSPLGTVLNGYGPTEAAMISVTGICSRESMEKGSIGSAVGCATWVVDRWDHNKLAPLGAVGELLLEGHILAREYFDSPGRTAASFIENPPWLVETGITNTRDARLYKTGDLVRYNEDGRLTYIGRKDNQVKIRGQRVELGEVEGHLIQQLPFVHQLAVEVITPSGEGARPVLACFFSANDLPYRTQSLGDGIDLVHINQEMEDALSERLPRYMVPGLYLKLDHIPQTSSEKTNRRQLQAIGSGLSSKKLAELQASLAGNKKAPRTDVEHKLREVWAKVLNIEVDSIGIDDSFLHLGGDSITAMQVSASARSIQIDISTADILKLRTIANLAANVVTLVADAELDLSDALEDIEGVFDLSPIQQLYVQVEPEPGRCFDQGFFLKLRMPSSTLAVQEALHSIISRHPMLRSRFMRSETGVWTQQITSDIAGSMSIQEAVHADTPGQIQALAIRLCREALDIENGPLLSATVFLDGERQVQNLYLSVHHLVIDLISWRVLLQELEEILERGEASLSPTVGFKTWTRLQAQYLAKKEPDAISISVQQPMTSYWGIESNHNTQGKTRSTNFSLDSETSALLFGKCNDAFGTRPIELMVAALGFAFQEVFTDRPVPAIYSEGHGREPWDSRIDLSRTIGWFTTIWPAQAGGSSIGSDLIDSIRRTKDFMRALKKNGWQHFSSKFATEEDARQSSREFPLEVLFNYIGSFQQLERSDSGFQVIEAPAGCEPRSAADLHRFSIFDVGAQMERGRLIVYFSYPENARHQDKIMDWVCQYKLSLEQIGKALQGHPPSWTLSDFPGSFSSYSDLITFQQTVQQVPAVESLSHIEDIFPCSPMQEGLLVGQGKDSNNYRTVLSIEVVAKEGEVSVSRIKDAWRAVVRHHTLLRALVIDDVPGSSRPMLVILQDPLPGVTVTDKAFEGPNGLTNVDNSLSATYGSQGLQHHLTIHKANEQRAELQLHINHLLCDGFSIHVLLDDFRKAYNGDLGASGPLYRRYIEYIQEQPHDEGLDFWTHHLQGIEPTFFPASQEDPVQETFYLQVPDIDAERIHKFCANREVTTASIIQTAWGLVLQAYTGATNPCFGTMTSGRDAPIEGVNQMMAPLICIIPCYIQFSQHRSVIDTLKTVQDNFVTSLPYQTFPLMEIQHAFSAGAAGLFNSIISFQKGVVQKPKHDEGDVIRYTNGQDQAEYDVSINASDTSKDLVLTFLFRHGFMSMPEANRLVRAFSLAIDSLIRLPDGDTAQISLVSESDKKQLWAWNGRLPHVMETCVHDIIGERIKERPSKIALCSDEGEITYGELDQVSNHLAHHLSSYGVGPEFVVPLCFEKSIWTIVAILGVLRAGAAFVLLEPGLPDERMRKICSQVQCSIAVSSVSCRHRLSAFVADTIVLGRDLFQSTKYDTSLPLRKAGPDNAAYIIFTSGSTGEPKGCIIDHRSYCSTVPAQAKMSNMSSAMRTIQFGSYNFAGSIYEILMTLMHGGCICVPSEEERGTQLAQFIQKYDVNWTFITATVLALLKPEQVPSLKTICVGGEPVRGSQVKQWASKVALRQTYGSAETAAVISTGWLDEESSVTDVGQPQSARLWIVSPSDHNKLVPIGVPGELIVEGPMVGRCYVGQPEKTAMAFVSAPSWREAFGPSEKTSRFYKAGDLAIYKSSGAIQLLGRKDTQIKLRGQRIEVGEIEYQARLATADVKDVAVELLKIGGNTSKGPELVGFIVVHGDSDQMIKKGEDNKTLVFGRKTCTVIGTVQERLESTLPHYMVPAYLLPISALPQTVTGKTDRLRLRKMGADISLDEVARLQAALAGEKRQPQTEAERTLRALWAQVLELDVDNIGVNDSFFRKGGDSIAAMRLVGAARKAGMTVAIADIFRNPTLTAQAAALQNAGASPDVSILRHEAFSLLPATMKDEVVRSAESLVAPATIADIYPLTAFQEDNIKYSVSSPTTCLNYVFLDFEHAVDEARLAQSCSSLLSHIAMLRSVFVEAEGQYWQVILESAAVALQTYNTDESVEAASTQICSADPNGGFSLGSTPTRFMLVKNQMGVSRLIIRLSHAQYDGVSMPIILQSLLDLYQGKLLSPSVDFSVFLSHRQSKQETSSAYWKHLLHGFSITNLPSSLDTVSQKMVENRVAARRIEVESTFELPKLPENITLSSLIGAAWGIVISALTGQDDVIYGSLVAGRNASIPNIEDVLGPCVNVIPVRARVTGDATTQDLITSIQDQHHFVGEADSMGLSDIIKTQPTWPADSKFSSVIQHQNVEERPQLEVEGGRVTIDWFENPDYVPPDISMISYPEEDKFRAKIMANSHIMSSETAHDMLRCLNTAVVGLAQSPQGTLSSTLTEAGDIIPNLRGVIDKCYS</sequence>
<dbReference type="SUPFAM" id="SSF47336">
    <property type="entry name" value="ACP-like"/>
    <property type="match status" value="6"/>
</dbReference>
<keyword evidence="3" id="KW-0597">Phosphoprotein</keyword>
<keyword evidence="4" id="KW-0436">Ligase</keyword>
<dbReference type="PROSITE" id="PS50075">
    <property type="entry name" value="CARRIER"/>
    <property type="match status" value="6"/>
</dbReference>
<evidence type="ECO:0000256" key="6">
    <source>
        <dbReference type="ARBA" id="ARBA00023026"/>
    </source>
</evidence>
<dbReference type="InterPro" id="IPR006162">
    <property type="entry name" value="Ppantetheine_attach_site"/>
</dbReference>
<dbReference type="GO" id="GO:0044550">
    <property type="term" value="P:secondary metabolite biosynthetic process"/>
    <property type="evidence" value="ECO:0007669"/>
    <property type="project" value="TreeGrafter"/>
</dbReference>
<dbReference type="Gene3D" id="3.40.50.12780">
    <property type="entry name" value="N-terminal domain of ligase-like"/>
    <property type="match status" value="4"/>
</dbReference>
<dbReference type="FunFam" id="3.30.559.30:FF:000002">
    <property type="entry name" value="Nonribosomal peptide synthase Pes1"/>
    <property type="match status" value="1"/>
</dbReference>
<feature type="domain" description="Carrier" evidence="10">
    <location>
        <begin position="568"/>
        <end position="644"/>
    </location>
</feature>
<evidence type="ECO:0000256" key="4">
    <source>
        <dbReference type="ARBA" id="ARBA00022598"/>
    </source>
</evidence>
<dbReference type="InterPro" id="IPR029063">
    <property type="entry name" value="SAM-dependent_MTases_sf"/>
</dbReference>
<dbReference type="InterPro" id="IPR020845">
    <property type="entry name" value="AMP-binding_CS"/>
</dbReference>
<dbReference type="SUPFAM" id="SSF56801">
    <property type="entry name" value="Acetyl-CoA synthetase-like"/>
    <property type="match status" value="6"/>
</dbReference>
<dbReference type="InterPro" id="IPR010071">
    <property type="entry name" value="AA_adenyl_dom"/>
</dbReference>
<keyword evidence="12" id="KW-1185">Reference proteome</keyword>
<accession>A0A8K0SXZ9</accession>
<dbReference type="InterPro" id="IPR009081">
    <property type="entry name" value="PP-bd_ACP"/>
</dbReference>
<feature type="coiled-coil region" evidence="8">
    <location>
        <begin position="2593"/>
        <end position="2627"/>
    </location>
</feature>
<dbReference type="SUPFAM" id="SSF53335">
    <property type="entry name" value="S-adenosyl-L-methionine-dependent methyltransferases"/>
    <property type="match status" value="1"/>
</dbReference>
<evidence type="ECO:0000256" key="3">
    <source>
        <dbReference type="ARBA" id="ARBA00022553"/>
    </source>
</evidence>
<feature type="domain" description="Carrier" evidence="10">
    <location>
        <begin position="2736"/>
        <end position="2812"/>
    </location>
</feature>
<dbReference type="CDD" id="cd19531">
    <property type="entry name" value="LCL_NRPS-like"/>
    <property type="match status" value="1"/>
</dbReference>
<dbReference type="FunFam" id="1.10.1200.10:FF:000005">
    <property type="entry name" value="Nonribosomal peptide synthetase 1"/>
    <property type="match status" value="6"/>
</dbReference>
<reference evidence="11" key="1">
    <citation type="journal article" date="2021" name="Nat. Commun.">
        <title>Genetic determinants of endophytism in the Arabidopsis root mycobiome.</title>
        <authorList>
            <person name="Mesny F."/>
            <person name="Miyauchi S."/>
            <person name="Thiergart T."/>
            <person name="Pickel B."/>
            <person name="Atanasova L."/>
            <person name="Karlsson M."/>
            <person name="Huettel B."/>
            <person name="Barry K.W."/>
            <person name="Haridas S."/>
            <person name="Chen C."/>
            <person name="Bauer D."/>
            <person name="Andreopoulos W."/>
            <person name="Pangilinan J."/>
            <person name="LaButti K."/>
            <person name="Riley R."/>
            <person name="Lipzen A."/>
            <person name="Clum A."/>
            <person name="Drula E."/>
            <person name="Henrissat B."/>
            <person name="Kohler A."/>
            <person name="Grigoriev I.V."/>
            <person name="Martin F.M."/>
            <person name="Hacquard S."/>
        </authorList>
    </citation>
    <scope>NUCLEOTIDE SEQUENCE</scope>
    <source>
        <strain evidence="11">MPI-CAGE-CH-0235</strain>
    </source>
</reference>
<feature type="coiled-coil region" evidence="8">
    <location>
        <begin position="244"/>
        <end position="271"/>
    </location>
</feature>
<keyword evidence="6" id="KW-0843">Virulence</keyword>
<name>A0A8K0SXZ9_9HYPO</name>
<comment type="similarity">
    <text evidence="7">Belongs to the NRP synthetase family.</text>
</comment>
<dbReference type="NCBIfam" id="TIGR01733">
    <property type="entry name" value="AA-adenyl-dom"/>
    <property type="match status" value="5"/>
</dbReference>
<dbReference type="CDD" id="cd19542">
    <property type="entry name" value="CT_NRPS-like"/>
    <property type="match status" value="2"/>
</dbReference>
<dbReference type="Proteomes" id="UP000813444">
    <property type="component" value="Unassembled WGS sequence"/>
</dbReference>
<dbReference type="InterPro" id="IPR001242">
    <property type="entry name" value="Condensation_dom"/>
</dbReference>
<dbReference type="InterPro" id="IPR020806">
    <property type="entry name" value="PKS_PP-bd"/>
</dbReference>
<dbReference type="Gene3D" id="3.30.300.30">
    <property type="match status" value="7"/>
</dbReference>
<dbReference type="Gene3D" id="3.40.50.980">
    <property type="match status" value="4"/>
</dbReference>
<evidence type="ECO:0000256" key="9">
    <source>
        <dbReference type="SAM" id="MobiDB-lite"/>
    </source>
</evidence>
<dbReference type="FunFam" id="3.30.300.30:FF:000015">
    <property type="entry name" value="Nonribosomal peptide synthase SidD"/>
    <property type="match status" value="5"/>
</dbReference>
<feature type="domain" description="Carrier" evidence="10">
    <location>
        <begin position="4200"/>
        <end position="4276"/>
    </location>
</feature>
<protein>
    <recommendedName>
        <fullName evidence="10">Carrier domain-containing protein</fullName>
    </recommendedName>
</protein>
<dbReference type="Gene3D" id="2.30.38.10">
    <property type="entry name" value="Luciferase, Domain 3"/>
    <property type="match status" value="2"/>
</dbReference>
<dbReference type="OrthoDB" id="416786at2759"/>
<dbReference type="InterPro" id="IPR042099">
    <property type="entry name" value="ANL_N_sf"/>
</dbReference>
<dbReference type="FunFam" id="3.30.300.30:FF:000084">
    <property type="entry name" value="Enniatin synthase"/>
    <property type="match status" value="1"/>
</dbReference>
<dbReference type="PROSITE" id="PS00455">
    <property type="entry name" value="AMP_BINDING"/>
    <property type="match status" value="6"/>
</dbReference>
<dbReference type="InterPro" id="IPR023213">
    <property type="entry name" value="CAT-like_dom_sf"/>
</dbReference>
<dbReference type="GO" id="GO:0043041">
    <property type="term" value="P:amino acid activation for nonribosomal peptide biosynthetic process"/>
    <property type="evidence" value="ECO:0007669"/>
    <property type="project" value="TreeGrafter"/>
</dbReference>
<keyword evidence="8" id="KW-0175">Coiled coil</keyword>
<dbReference type="Pfam" id="PF00501">
    <property type="entry name" value="AMP-binding"/>
    <property type="match status" value="6"/>
</dbReference>
<feature type="domain" description="Carrier" evidence="10">
    <location>
        <begin position="5277"/>
        <end position="5353"/>
    </location>
</feature>
<gene>
    <name evidence="11" type="ORF">B0I35DRAFT_477044</name>
</gene>
<feature type="region of interest" description="Disordered" evidence="9">
    <location>
        <begin position="1629"/>
        <end position="1650"/>
    </location>
</feature>
<keyword evidence="5" id="KW-0677">Repeat</keyword>
<dbReference type="SMART" id="SM00823">
    <property type="entry name" value="PKS_PP"/>
    <property type="match status" value="6"/>
</dbReference>
<comment type="caution">
    <text evidence="11">The sequence shown here is derived from an EMBL/GenBank/DDBJ whole genome shotgun (WGS) entry which is preliminary data.</text>
</comment>
<keyword evidence="2" id="KW-0596">Phosphopantetheine</keyword>
<dbReference type="FunFam" id="3.40.50.980:FF:000001">
    <property type="entry name" value="Non-ribosomal peptide synthetase"/>
    <property type="match status" value="2"/>
</dbReference>
<dbReference type="Gene3D" id="3.40.50.150">
    <property type="entry name" value="Vaccinia Virus protein VP39"/>
    <property type="match status" value="1"/>
</dbReference>
<dbReference type="GO" id="GO:0016874">
    <property type="term" value="F:ligase activity"/>
    <property type="evidence" value="ECO:0007669"/>
    <property type="project" value="UniProtKB-KW"/>
</dbReference>
<dbReference type="CDD" id="cd05930">
    <property type="entry name" value="A_NRPS"/>
    <property type="match status" value="1"/>
</dbReference>
<dbReference type="Pfam" id="PF00550">
    <property type="entry name" value="PP-binding"/>
    <property type="match status" value="6"/>
</dbReference>
<dbReference type="InterPro" id="IPR036736">
    <property type="entry name" value="ACP-like_sf"/>
</dbReference>
<dbReference type="CDD" id="cd19545">
    <property type="entry name" value="FUM14_C_NRPS-like"/>
    <property type="match status" value="3"/>
</dbReference>
<feature type="domain" description="Carrier" evidence="10">
    <location>
        <begin position="6815"/>
        <end position="6891"/>
    </location>
</feature>
<dbReference type="Pfam" id="PF00668">
    <property type="entry name" value="Condensation"/>
    <property type="match status" value="7"/>
</dbReference>
<dbReference type="Gene3D" id="3.30.559.10">
    <property type="entry name" value="Chloramphenicol acetyltransferase-like domain"/>
    <property type="match status" value="7"/>
</dbReference>
<dbReference type="GO" id="GO:0005737">
    <property type="term" value="C:cytoplasm"/>
    <property type="evidence" value="ECO:0007669"/>
    <property type="project" value="TreeGrafter"/>
</dbReference>
<dbReference type="Gene3D" id="3.30.559.30">
    <property type="entry name" value="Nonribosomal peptide synthetase, condensation domain"/>
    <property type="match status" value="7"/>
</dbReference>
<dbReference type="CDD" id="cd05918">
    <property type="entry name" value="A_NRPS_SidN3_like"/>
    <property type="match status" value="5"/>
</dbReference>
<dbReference type="FunFam" id="3.40.50.12780:FF:000014">
    <property type="entry name" value="Nonribosomal peptide synthetase 1"/>
    <property type="match status" value="5"/>
</dbReference>
<dbReference type="GO" id="GO:0031177">
    <property type="term" value="F:phosphopantetheine binding"/>
    <property type="evidence" value="ECO:0007669"/>
    <property type="project" value="InterPro"/>
</dbReference>
<dbReference type="SUPFAM" id="SSF52777">
    <property type="entry name" value="CoA-dependent acyltransferases"/>
    <property type="match status" value="14"/>
</dbReference>
<evidence type="ECO:0000256" key="8">
    <source>
        <dbReference type="SAM" id="Coils"/>
    </source>
</evidence>